<evidence type="ECO:0000256" key="10">
    <source>
        <dbReference type="ARBA" id="ARBA00022605"/>
    </source>
</evidence>
<evidence type="ECO:0000256" key="2">
    <source>
        <dbReference type="ARBA" id="ARBA00001911"/>
    </source>
</evidence>
<comment type="subcellular location">
    <subcellularLocation>
        <location evidence="4 18">Cytoplasm</location>
    </subcellularLocation>
</comment>
<dbReference type="InterPro" id="IPR056179">
    <property type="entry name" value="DHQS_C"/>
</dbReference>
<evidence type="ECO:0000256" key="8">
    <source>
        <dbReference type="ARBA" id="ARBA00017684"/>
    </source>
</evidence>
<evidence type="ECO:0000256" key="3">
    <source>
        <dbReference type="ARBA" id="ARBA00003485"/>
    </source>
</evidence>
<dbReference type="HAMAP" id="MF_00110">
    <property type="entry name" value="DHQ_synthase"/>
    <property type="match status" value="1"/>
</dbReference>
<comment type="caution">
    <text evidence="18">Lacks conserved residue(s) required for the propagation of feature annotation.</text>
</comment>
<dbReference type="PANTHER" id="PTHR43622:SF7">
    <property type="entry name" value="3-DEHYDROQUINATE SYNTHASE, CHLOROPLASTIC"/>
    <property type="match status" value="1"/>
</dbReference>
<evidence type="ECO:0000256" key="5">
    <source>
        <dbReference type="ARBA" id="ARBA00004661"/>
    </source>
</evidence>
<feature type="binding site" evidence="18">
    <location>
        <position position="276"/>
    </location>
    <ligand>
        <name>Zn(2+)</name>
        <dbReference type="ChEBI" id="CHEBI:29105"/>
    </ligand>
</feature>
<feature type="binding site" evidence="18">
    <location>
        <begin position="133"/>
        <end position="137"/>
    </location>
    <ligand>
        <name>NAD(+)</name>
        <dbReference type="ChEBI" id="CHEBI:57540"/>
    </ligand>
</feature>
<comment type="cofactor">
    <cofactor evidence="2 18">
        <name>NAD(+)</name>
        <dbReference type="ChEBI" id="CHEBI:57540"/>
    </cofactor>
</comment>
<accession>A0ABU1ATT1</accession>
<proteinExistence type="inferred from homology"/>
<feature type="binding site" evidence="18">
    <location>
        <position position="170"/>
    </location>
    <ligand>
        <name>NAD(+)</name>
        <dbReference type="ChEBI" id="CHEBI:57540"/>
    </ligand>
</feature>
<dbReference type="EMBL" id="JARXHW010000015">
    <property type="protein sequence ID" value="MDQ8207501.1"/>
    <property type="molecule type" value="Genomic_DNA"/>
</dbReference>
<keyword evidence="11 18" id="KW-0479">Metal-binding</keyword>
<gene>
    <name evidence="18 22" type="primary">aroB</name>
    <name evidence="22" type="ORF">QEH52_08275</name>
</gene>
<feature type="domain" description="3-dehydroquinate synthase C-terminal" evidence="21">
    <location>
        <begin position="209"/>
        <end position="354"/>
    </location>
</feature>
<evidence type="ECO:0000256" key="13">
    <source>
        <dbReference type="ARBA" id="ARBA00022833"/>
    </source>
</evidence>
<feature type="binding site" evidence="18">
    <location>
        <position position="179"/>
    </location>
    <ligand>
        <name>NAD(+)</name>
        <dbReference type="ChEBI" id="CHEBI:57540"/>
    </ligand>
</feature>
<evidence type="ECO:0000256" key="4">
    <source>
        <dbReference type="ARBA" id="ARBA00004496"/>
    </source>
</evidence>
<evidence type="ECO:0000256" key="11">
    <source>
        <dbReference type="ARBA" id="ARBA00022723"/>
    </source>
</evidence>
<dbReference type="RefSeq" id="WP_308949647.1">
    <property type="nucleotide sequence ID" value="NZ_JARXHW010000015.1"/>
</dbReference>
<evidence type="ECO:0000256" key="19">
    <source>
        <dbReference type="SAM" id="MobiDB-lite"/>
    </source>
</evidence>
<dbReference type="EC" id="4.2.3.4" evidence="7 18"/>
<dbReference type="PANTHER" id="PTHR43622">
    <property type="entry name" value="3-DEHYDROQUINATE SYNTHASE"/>
    <property type="match status" value="1"/>
</dbReference>
<dbReference type="Proteomes" id="UP001225316">
    <property type="component" value="Unassembled WGS sequence"/>
</dbReference>
<evidence type="ECO:0000256" key="17">
    <source>
        <dbReference type="ARBA" id="ARBA00023285"/>
    </source>
</evidence>
<feature type="binding site" evidence="18">
    <location>
        <position position="293"/>
    </location>
    <ligand>
        <name>Zn(2+)</name>
        <dbReference type="ChEBI" id="CHEBI:29105"/>
    </ligand>
</feature>
<evidence type="ECO:0000256" key="15">
    <source>
        <dbReference type="ARBA" id="ARBA00023141"/>
    </source>
</evidence>
<dbReference type="CDD" id="cd08195">
    <property type="entry name" value="DHQS"/>
    <property type="match status" value="1"/>
</dbReference>
<protein>
    <recommendedName>
        <fullName evidence="8 18">3-dehydroquinate synthase</fullName>
        <shortName evidence="18">DHQS</shortName>
        <ecNumber evidence="7 18">4.2.3.4</ecNumber>
    </recommendedName>
</protein>
<dbReference type="InterPro" id="IPR016037">
    <property type="entry name" value="DHQ_synth_AroB"/>
</dbReference>
<keyword evidence="13 18" id="KW-0862">Zinc</keyword>
<dbReference type="InterPro" id="IPR030960">
    <property type="entry name" value="DHQS/DOIS_N"/>
</dbReference>
<evidence type="ECO:0000256" key="18">
    <source>
        <dbReference type="HAMAP-Rule" id="MF_00110"/>
    </source>
</evidence>
<reference evidence="22 23" key="1">
    <citation type="submission" date="2023-04" db="EMBL/GenBank/DDBJ databases">
        <title>A novel bacteria isolated from coastal sediment.</title>
        <authorList>
            <person name="Liu X.-J."/>
            <person name="Du Z.-J."/>
        </authorList>
    </citation>
    <scope>NUCLEOTIDE SEQUENCE [LARGE SCALE GENOMIC DNA]</scope>
    <source>
        <strain evidence="22 23">SDUM461003</strain>
    </source>
</reference>
<dbReference type="PIRSF" id="PIRSF001455">
    <property type="entry name" value="DHQ_synth"/>
    <property type="match status" value="1"/>
</dbReference>
<dbReference type="InterPro" id="IPR050071">
    <property type="entry name" value="Dehydroquinate_synthase"/>
</dbReference>
<comment type="function">
    <text evidence="3 18">Catalyzes the conversion of 3-deoxy-D-arabino-heptulosonate 7-phosphate (DAHP) to dehydroquinate (DHQ).</text>
</comment>
<keyword evidence="10 18" id="KW-0028">Amino-acid biosynthesis</keyword>
<sequence length="391" mass="41737">MASLVKTAENTRPEANAGFTSEAPTTFIMQTQTLTVQLAERSYPIHFSHVPEALKADIDALRAAGRSIRVISDARVLHAHPDYLLQAGFEDSEILSLPAGETTKSVEFFSQCLSFLASASANRDCALFAFGGGVIGDLTGYVAASYLRGIDFYQIPTTLLSMVDSSVGGKTGINLPEGKNLVGAFWQPKAVYIDTALLASLPAREFAAGMGEVIKYGMLADLELFNDLVALDGLDAHSPELPAIVRRCCAIKAQVVADDEKETAAAGGRALLNLGHTFAHAIENVAGYGQYLHGEAVAIGLSLATQLSVELGQIPHSDVLRAERVIQQFELPTRLSQALPVSALMAAMQRDKKNRSGRLRFVTMTALGTAVTSDGIDSALIEKLWRDAGAE</sequence>
<comment type="catalytic activity">
    <reaction evidence="1 18">
        <text>7-phospho-2-dehydro-3-deoxy-D-arabino-heptonate = 3-dehydroquinate + phosphate</text>
        <dbReference type="Rhea" id="RHEA:21968"/>
        <dbReference type="ChEBI" id="CHEBI:32364"/>
        <dbReference type="ChEBI" id="CHEBI:43474"/>
        <dbReference type="ChEBI" id="CHEBI:58394"/>
        <dbReference type="EC" id="4.2.3.4"/>
    </reaction>
</comment>
<comment type="similarity">
    <text evidence="6 18">Belongs to the sugar phosphate cyclases superfamily. Dehydroquinate synthase family.</text>
</comment>
<evidence type="ECO:0000256" key="1">
    <source>
        <dbReference type="ARBA" id="ARBA00001393"/>
    </source>
</evidence>
<dbReference type="Pfam" id="PF24621">
    <property type="entry name" value="DHQS_C"/>
    <property type="match status" value="1"/>
</dbReference>
<evidence type="ECO:0000256" key="16">
    <source>
        <dbReference type="ARBA" id="ARBA00023239"/>
    </source>
</evidence>
<dbReference type="NCBIfam" id="TIGR01357">
    <property type="entry name" value="aroB"/>
    <property type="match status" value="1"/>
</dbReference>
<keyword evidence="15 18" id="KW-0057">Aromatic amino acid biosynthesis</keyword>
<evidence type="ECO:0000313" key="23">
    <source>
        <dbReference type="Proteomes" id="UP001225316"/>
    </source>
</evidence>
<keyword evidence="17 18" id="KW-0170">Cobalt</keyword>
<keyword evidence="9 18" id="KW-0963">Cytoplasm</keyword>
<dbReference type="GO" id="GO:0003856">
    <property type="term" value="F:3-dehydroquinate synthase activity"/>
    <property type="evidence" value="ECO:0007669"/>
    <property type="project" value="UniProtKB-EC"/>
</dbReference>
<evidence type="ECO:0000256" key="7">
    <source>
        <dbReference type="ARBA" id="ARBA00013031"/>
    </source>
</evidence>
<evidence type="ECO:0000259" key="20">
    <source>
        <dbReference type="Pfam" id="PF01761"/>
    </source>
</evidence>
<comment type="pathway">
    <text evidence="5 18">Metabolic intermediate biosynthesis; chorismate biosynthesis; chorismate from D-erythrose 4-phosphate and phosphoenolpyruvate: step 2/7.</text>
</comment>
<keyword evidence="16 18" id="KW-0456">Lyase</keyword>
<feature type="region of interest" description="Disordered" evidence="19">
    <location>
        <begin position="1"/>
        <end position="21"/>
    </location>
</feature>
<comment type="cofactor">
    <cofactor evidence="18">
        <name>Co(2+)</name>
        <dbReference type="ChEBI" id="CHEBI:48828"/>
    </cofactor>
    <cofactor evidence="18">
        <name>Zn(2+)</name>
        <dbReference type="ChEBI" id="CHEBI:29105"/>
    </cofactor>
    <text evidence="18">Binds 1 divalent metal cation per subunit. Can use either Co(2+) or Zn(2+).</text>
</comment>
<name>A0ABU1ATT1_9BACT</name>
<comment type="caution">
    <text evidence="22">The sequence shown here is derived from an EMBL/GenBank/DDBJ whole genome shotgun (WGS) entry which is preliminary data.</text>
</comment>
<keyword evidence="12 18" id="KW-0547">Nucleotide-binding</keyword>
<dbReference type="SUPFAM" id="SSF56796">
    <property type="entry name" value="Dehydroquinate synthase-like"/>
    <property type="match status" value="1"/>
</dbReference>
<dbReference type="Pfam" id="PF01761">
    <property type="entry name" value="DHQ_synthase"/>
    <property type="match status" value="1"/>
</dbReference>
<feature type="domain" description="3-dehydroquinate synthase N-terminal" evidence="20">
    <location>
        <begin position="96"/>
        <end position="207"/>
    </location>
</feature>
<feature type="binding site" evidence="18">
    <location>
        <begin position="157"/>
        <end position="158"/>
    </location>
    <ligand>
        <name>NAD(+)</name>
        <dbReference type="ChEBI" id="CHEBI:57540"/>
    </ligand>
</feature>
<organism evidence="22 23">
    <name type="scientific">Thalassobacterium maritimum</name>
    <dbReference type="NCBI Taxonomy" id="3041265"/>
    <lineage>
        <taxon>Bacteria</taxon>
        <taxon>Pseudomonadati</taxon>
        <taxon>Verrucomicrobiota</taxon>
        <taxon>Opitutia</taxon>
        <taxon>Puniceicoccales</taxon>
        <taxon>Coraliomargaritaceae</taxon>
        <taxon>Thalassobacterium</taxon>
    </lineage>
</organism>
<evidence type="ECO:0000259" key="21">
    <source>
        <dbReference type="Pfam" id="PF24621"/>
    </source>
</evidence>
<dbReference type="Gene3D" id="1.20.1090.10">
    <property type="entry name" value="Dehydroquinate synthase-like - alpha domain"/>
    <property type="match status" value="1"/>
</dbReference>
<dbReference type="Gene3D" id="3.40.50.1970">
    <property type="match status" value="1"/>
</dbReference>
<keyword evidence="14 18" id="KW-0520">NAD</keyword>
<evidence type="ECO:0000256" key="14">
    <source>
        <dbReference type="ARBA" id="ARBA00023027"/>
    </source>
</evidence>
<evidence type="ECO:0000256" key="12">
    <source>
        <dbReference type="ARBA" id="ARBA00022741"/>
    </source>
</evidence>
<evidence type="ECO:0000256" key="6">
    <source>
        <dbReference type="ARBA" id="ARBA00005412"/>
    </source>
</evidence>
<evidence type="ECO:0000256" key="9">
    <source>
        <dbReference type="ARBA" id="ARBA00022490"/>
    </source>
</evidence>
<keyword evidence="23" id="KW-1185">Reference proteome</keyword>
<feature type="binding site" evidence="18">
    <location>
        <position position="212"/>
    </location>
    <ligand>
        <name>Zn(2+)</name>
        <dbReference type="ChEBI" id="CHEBI:29105"/>
    </ligand>
</feature>
<dbReference type="InterPro" id="IPR030963">
    <property type="entry name" value="DHQ_synth_fam"/>
</dbReference>
<evidence type="ECO:0000313" key="22">
    <source>
        <dbReference type="EMBL" id="MDQ8207501.1"/>
    </source>
</evidence>